<dbReference type="FunFam" id="3.40.605.10:FF:000037">
    <property type="entry name" value="NADP-dependent fatty aldehyde dehydrogenase"/>
    <property type="match status" value="1"/>
</dbReference>
<dbReference type="SUPFAM" id="SSF53720">
    <property type="entry name" value="ALDH-like"/>
    <property type="match status" value="1"/>
</dbReference>
<dbReference type="InterPro" id="IPR050740">
    <property type="entry name" value="Aldehyde_DH_Superfamily"/>
</dbReference>
<evidence type="ECO:0000259" key="5">
    <source>
        <dbReference type="Pfam" id="PF00171"/>
    </source>
</evidence>
<dbReference type="Gene3D" id="3.40.309.10">
    <property type="entry name" value="Aldehyde Dehydrogenase, Chain A, domain 2"/>
    <property type="match status" value="1"/>
</dbReference>
<accession>A0A0J6WNP4</accession>
<evidence type="ECO:0000256" key="2">
    <source>
        <dbReference type="ARBA" id="ARBA00050769"/>
    </source>
</evidence>
<dbReference type="EC" id="1.2.1.26" evidence="4"/>
<dbReference type="CDD" id="cd07129">
    <property type="entry name" value="ALDH_KGSADH"/>
    <property type="match status" value="1"/>
</dbReference>
<dbReference type="InterPro" id="IPR016163">
    <property type="entry name" value="Ald_DH_C"/>
</dbReference>
<dbReference type="InterPro" id="IPR044151">
    <property type="entry name" value="ALDH_KGSADH"/>
</dbReference>
<dbReference type="InterPro" id="IPR016162">
    <property type="entry name" value="Ald_DH_N"/>
</dbReference>
<gene>
    <name evidence="6" type="ORF">MCHUDSM44219_01015</name>
</gene>
<dbReference type="GO" id="GO:0047533">
    <property type="term" value="F:2,5-dioxovalerate dehydrogenase (NADP+) activity"/>
    <property type="evidence" value="ECO:0007669"/>
    <property type="project" value="UniProtKB-EC"/>
</dbReference>
<name>A0A0J6WNP4_MYCCU</name>
<evidence type="ECO:0000256" key="4">
    <source>
        <dbReference type="ARBA" id="ARBA00067023"/>
    </source>
</evidence>
<evidence type="ECO:0000256" key="1">
    <source>
        <dbReference type="ARBA" id="ARBA00023002"/>
    </source>
</evidence>
<keyword evidence="1 6" id="KW-0560">Oxidoreductase</keyword>
<dbReference type="InterPro" id="IPR015590">
    <property type="entry name" value="Aldehyde_DH_dom"/>
</dbReference>
<dbReference type="PATRIC" id="fig|1800.3.peg.1020"/>
<sequence length="541" mass="55987">MDMPPTVDFMTATMSPATRLTGQMIIAGVPVSGTGTEIRGFDPAGDRPLDPPYRYGDADHVDTACAAAAEAFGPYRATTSEQRAQFLEAIAANIEAIAEALVTRAVAESGLPQARLTGEIGRTTGQLRLFADVLREGSWTGARIDPALPDRSPLPRPDIRQRSIPLGPVAVFSASNFPLAFSVAGGDTASALAAGCPVVVKGHDAHPGTSELVARAITDAVAATGMPAGTFSLLFGFGPELGVTLVTDPRIKAVGFTGSRSGGKALVAAAATRPEPIPVYAEMSSINPVFLLDGALTSRGADLGRAFVASLTMGSGQFCTNPGLVVAVDGPGLDTFVAAATDALAASPATPMLTPQIARNYAAGVETLTQTAQLIGRGETADQENACRAALFTTDARSFLASDELQTEVFGSSSLIVRCADVAEMHAVAAGVEGQLTATVHADDADLDTARSLLPLLELKVGRILFGGWPTGVEVCHAMVHGGPSPATSDSRTTSVGARAIERYLRPVCYQNVPASLLPSAIADGNPDRLWRRIDGRLTQD</sequence>
<evidence type="ECO:0000313" key="6">
    <source>
        <dbReference type="EMBL" id="KMO84209.1"/>
    </source>
</evidence>
<dbReference type="AlphaFoldDB" id="A0A0J6WNP4"/>
<dbReference type="EMBL" id="JYNX01000019">
    <property type="protein sequence ID" value="KMO84209.1"/>
    <property type="molecule type" value="Genomic_DNA"/>
</dbReference>
<protein>
    <recommendedName>
        <fullName evidence="4">2,5-dioxovalerate dehydrogenase</fullName>
        <ecNumber evidence="4">1.2.1.26</ecNumber>
    </recommendedName>
</protein>
<comment type="catalytic activity">
    <reaction evidence="3">
        <text>2,5-dioxopentanoate + NADP(+) + H2O = 2-oxoglutarate + NADPH + 2 H(+)</text>
        <dbReference type="Rhea" id="RHEA:11296"/>
        <dbReference type="ChEBI" id="CHEBI:15377"/>
        <dbReference type="ChEBI" id="CHEBI:15378"/>
        <dbReference type="ChEBI" id="CHEBI:16810"/>
        <dbReference type="ChEBI" id="CHEBI:57783"/>
        <dbReference type="ChEBI" id="CHEBI:58136"/>
        <dbReference type="ChEBI" id="CHEBI:58349"/>
        <dbReference type="EC" id="1.2.1.26"/>
    </reaction>
</comment>
<evidence type="ECO:0000256" key="3">
    <source>
        <dbReference type="ARBA" id="ARBA00051918"/>
    </source>
</evidence>
<feature type="domain" description="Aldehyde dehydrogenase" evidence="5">
    <location>
        <begin position="38"/>
        <end position="453"/>
    </location>
</feature>
<dbReference type="PANTHER" id="PTHR43353">
    <property type="entry name" value="SUCCINATE-SEMIALDEHYDE DEHYDROGENASE, MITOCHONDRIAL"/>
    <property type="match status" value="1"/>
</dbReference>
<dbReference type="InterPro" id="IPR016161">
    <property type="entry name" value="Ald_DH/histidinol_DH"/>
</dbReference>
<evidence type="ECO:0000313" key="7">
    <source>
        <dbReference type="Proteomes" id="UP000036176"/>
    </source>
</evidence>
<dbReference type="Proteomes" id="UP000036176">
    <property type="component" value="Unassembled WGS sequence"/>
</dbReference>
<dbReference type="Gene3D" id="3.40.605.10">
    <property type="entry name" value="Aldehyde Dehydrogenase, Chain A, domain 1"/>
    <property type="match status" value="1"/>
</dbReference>
<dbReference type="Pfam" id="PF00171">
    <property type="entry name" value="Aldedh"/>
    <property type="match status" value="1"/>
</dbReference>
<comment type="catalytic activity">
    <reaction evidence="2">
        <text>2,5-dioxopentanoate + NAD(+) + H2O = 2-oxoglutarate + NADH + 2 H(+)</text>
        <dbReference type="Rhea" id="RHEA:47152"/>
        <dbReference type="ChEBI" id="CHEBI:15377"/>
        <dbReference type="ChEBI" id="CHEBI:15378"/>
        <dbReference type="ChEBI" id="CHEBI:16810"/>
        <dbReference type="ChEBI" id="CHEBI:57540"/>
        <dbReference type="ChEBI" id="CHEBI:57945"/>
        <dbReference type="ChEBI" id="CHEBI:58136"/>
    </reaction>
</comment>
<organism evidence="6 7">
    <name type="scientific">Mycolicibacterium chubuense</name>
    <name type="common">Mycobacterium chubuense</name>
    <dbReference type="NCBI Taxonomy" id="1800"/>
    <lineage>
        <taxon>Bacteria</taxon>
        <taxon>Bacillati</taxon>
        <taxon>Actinomycetota</taxon>
        <taxon>Actinomycetes</taxon>
        <taxon>Mycobacteriales</taxon>
        <taxon>Mycobacteriaceae</taxon>
        <taxon>Mycolicibacterium</taxon>
    </lineage>
</organism>
<reference evidence="6 7" key="1">
    <citation type="journal article" date="2015" name="Genome Biol. Evol.">
        <title>Characterization of Three Mycobacterium spp. with Potential Use in Bioremediation by Genome Sequencing and Comparative Genomics.</title>
        <authorList>
            <person name="Das S."/>
            <person name="Pettersson B.M."/>
            <person name="Behra P.R."/>
            <person name="Ramesh M."/>
            <person name="Dasgupta S."/>
            <person name="Bhattacharya A."/>
            <person name="Kirsebom L.A."/>
        </authorList>
    </citation>
    <scope>NUCLEOTIDE SEQUENCE [LARGE SCALE GENOMIC DNA]</scope>
    <source>
        <strain evidence="6 7">DSM 44219</strain>
    </source>
</reference>
<comment type="caution">
    <text evidence="6">The sequence shown here is derived from an EMBL/GenBank/DDBJ whole genome shotgun (WGS) entry which is preliminary data.</text>
</comment>
<keyword evidence="7" id="KW-1185">Reference proteome</keyword>
<proteinExistence type="predicted"/>
<dbReference type="PANTHER" id="PTHR43353:SF3">
    <property type="entry name" value="ALDEHYDE DEHYDROGENASE-RELATED"/>
    <property type="match status" value="1"/>
</dbReference>